<gene>
    <name evidence="2" type="ORF">SNE40_009296</name>
</gene>
<reference evidence="2 3" key="1">
    <citation type="submission" date="2024-01" db="EMBL/GenBank/DDBJ databases">
        <title>The genome of the rayed Mediterranean limpet Patella caerulea (Linnaeus, 1758).</title>
        <authorList>
            <person name="Anh-Thu Weber A."/>
            <person name="Halstead-Nussloch G."/>
        </authorList>
    </citation>
    <scope>NUCLEOTIDE SEQUENCE [LARGE SCALE GENOMIC DNA]</scope>
    <source>
        <strain evidence="2">AATW-2023a</strain>
        <tissue evidence="2">Whole specimen</tissue>
    </source>
</reference>
<dbReference type="EMBL" id="JAZGQO010000007">
    <property type="protein sequence ID" value="KAK6181450.1"/>
    <property type="molecule type" value="Genomic_DNA"/>
</dbReference>
<organism evidence="2 3">
    <name type="scientific">Patella caerulea</name>
    <name type="common">Rayed Mediterranean limpet</name>
    <dbReference type="NCBI Taxonomy" id="87958"/>
    <lineage>
        <taxon>Eukaryota</taxon>
        <taxon>Metazoa</taxon>
        <taxon>Spiralia</taxon>
        <taxon>Lophotrochozoa</taxon>
        <taxon>Mollusca</taxon>
        <taxon>Gastropoda</taxon>
        <taxon>Patellogastropoda</taxon>
        <taxon>Patelloidea</taxon>
        <taxon>Patellidae</taxon>
        <taxon>Patella</taxon>
    </lineage>
</organism>
<protein>
    <submittedName>
        <fullName evidence="2">Uncharacterized protein</fullName>
    </submittedName>
</protein>
<dbReference type="Proteomes" id="UP001347796">
    <property type="component" value="Unassembled WGS sequence"/>
</dbReference>
<proteinExistence type="predicted"/>
<feature type="compositionally biased region" description="Polar residues" evidence="1">
    <location>
        <begin position="58"/>
        <end position="96"/>
    </location>
</feature>
<evidence type="ECO:0000313" key="2">
    <source>
        <dbReference type="EMBL" id="KAK6181450.1"/>
    </source>
</evidence>
<feature type="compositionally biased region" description="Polar residues" evidence="1">
    <location>
        <begin position="103"/>
        <end position="129"/>
    </location>
</feature>
<name>A0AAN8JSA2_PATCE</name>
<evidence type="ECO:0000313" key="3">
    <source>
        <dbReference type="Proteomes" id="UP001347796"/>
    </source>
</evidence>
<dbReference type="AlphaFoldDB" id="A0AAN8JSA2"/>
<accession>A0AAN8JSA2</accession>
<keyword evidence="3" id="KW-1185">Reference proteome</keyword>
<evidence type="ECO:0000256" key="1">
    <source>
        <dbReference type="SAM" id="MobiDB-lite"/>
    </source>
</evidence>
<sequence length="129" mass="14314">MAVRFESYRLAERHKGRHVRGIEDTQNINNTTATPVFDILTNSVLDLQLEIKKIARASSDSQNAQQNRSSGVAPQQQGRTGRQWSSGNIGKSQNFDSRYGSRPNASEEQGNGNLSGPRGNSRQSQQMPR</sequence>
<comment type="caution">
    <text evidence="2">The sequence shown here is derived from an EMBL/GenBank/DDBJ whole genome shotgun (WGS) entry which is preliminary data.</text>
</comment>
<feature type="region of interest" description="Disordered" evidence="1">
    <location>
        <begin position="57"/>
        <end position="129"/>
    </location>
</feature>